<dbReference type="RefSeq" id="WP_157479319.1">
    <property type="nucleotide sequence ID" value="NZ_CP046566.1"/>
</dbReference>
<dbReference type="InterPro" id="IPR005495">
    <property type="entry name" value="LptG/LptF_permease"/>
</dbReference>
<evidence type="ECO:0000256" key="6">
    <source>
        <dbReference type="SAM" id="Phobius"/>
    </source>
</evidence>
<dbReference type="GO" id="GO:0015920">
    <property type="term" value="P:lipopolysaccharide transport"/>
    <property type="evidence" value="ECO:0007669"/>
    <property type="project" value="TreeGrafter"/>
</dbReference>
<name>A0A6I6G8C1_9BACT</name>
<dbReference type="PANTHER" id="PTHR33529:SF8">
    <property type="entry name" value="PERMEASE, YJGP_YJGQ FAMILY"/>
    <property type="match status" value="1"/>
</dbReference>
<keyword evidence="4 6" id="KW-1133">Transmembrane helix</keyword>
<feature type="transmembrane region" description="Helical" evidence="6">
    <location>
        <begin position="305"/>
        <end position="322"/>
    </location>
</feature>
<dbReference type="GO" id="GO:0043190">
    <property type="term" value="C:ATP-binding cassette (ABC) transporter complex"/>
    <property type="evidence" value="ECO:0007669"/>
    <property type="project" value="TreeGrafter"/>
</dbReference>
<proteinExistence type="predicted"/>
<sequence length="350" mass="40334">MTKLDWYILRQYISTFVFAILLLTFITIVIDTSEHSDDFVKSGLSTWEIIKQYHFGFVPRMITLLFPLFIFISVIFFTSKLAGRTEIVAILASGISFNRFLRPYWIGSIFFAILLWLSFRYVTPIANQIFSDFQNKYIDNPNYSGDYNASTIYFRNDSTHYGSVSYFDTAQKRGNAFALQEIKHNELKQNIRAESLVWDTAKRRWKLEVVTIRDINGDVEKVRQINDTVINLNFKPSEFKKGQYTKDILKTPELQELIRKEKLRGTEGINDLIVERHRRDATPISIVLLTMMGVAVSSRKVRGGSGLHLAMGIILAALFILTDRFSTIFSTKGNFPPALAAWTPNLIFFL</sequence>
<evidence type="ECO:0000313" key="7">
    <source>
        <dbReference type="EMBL" id="QGW28966.1"/>
    </source>
</evidence>
<feature type="transmembrane region" description="Helical" evidence="6">
    <location>
        <begin position="104"/>
        <end position="122"/>
    </location>
</feature>
<feature type="transmembrane region" description="Helical" evidence="6">
    <location>
        <begin position="61"/>
        <end position="83"/>
    </location>
</feature>
<feature type="transmembrane region" description="Helical" evidence="6">
    <location>
        <begin position="12"/>
        <end position="30"/>
    </location>
</feature>
<dbReference type="PANTHER" id="PTHR33529">
    <property type="entry name" value="SLR0882 PROTEIN-RELATED"/>
    <property type="match status" value="1"/>
</dbReference>
<evidence type="ECO:0000256" key="3">
    <source>
        <dbReference type="ARBA" id="ARBA00022692"/>
    </source>
</evidence>
<keyword evidence="3 6" id="KW-0812">Transmembrane</keyword>
<gene>
    <name evidence="7" type="ORF">GLV81_13410</name>
</gene>
<organism evidence="7 8">
    <name type="scientific">Phnomibacter ginsenosidimutans</name>
    <dbReference type="NCBI Taxonomy" id="2676868"/>
    <lineage>
        <taxon>Bacteria</taxon>
        <taxon>Pseudomonadati</taxon>
        <taxon>Bacteroidota</taxon>
        <taxon>Chitinophagia</taxon>
        <taxon>Chitinophagales</taxon>
        <taxon>Chitinophagaceae</taxon>
        <taxon>Phnomibacter</taxon>
    </lineage>
</organism>
<evidence type="ECO:0000256" key="1">
    <source>
        <dbReference type="ARBA" id="ARBA00004651"/>
    </source>
</evidence>
<comment type="subcellular location">
    <subcellularLocation>
        <location evidence="1">Cell membrane</location>
        <topology evidence="1">Multi-pass membrane protein</topology>
    </subcellularLocation>
</comment>
<keyword evidence="8" id="KW-1185">Reference proteome</keyword>
<dbReference type="Proteomes" id="UP000426027">
    <property type="component" value="Chromosome"/>
</dbReference>
<evidence type="ECO:0000256" key="2">
    <source>
        <dbReference type="ARBA" id="ARBA00022475"/>
    </source>
</evidence>
<evidence type="ECO:0000256" key="4">
    <source>
        <dbReference type="ARBA" id="ARBA00022989"/>
    </source>
</evidence>
<evidence type="ECO:0000256" key="5">
    <source>
        <dbReference type="ARBA" id="ARBA00023136"/>
    </source>
</evidence>
<dbReference type="KEGG" id="fls:GLV81_13410"/>
<dbReference type="Pfam" id="PF03739">
    <property type="entry name" value="LptF_LptG"/>
    <property type="match status" value="1"/>
</dbReference>
<accession>A0A6I6G8C1</accession>
<evidence type="ECO:0000313" key="8">
    <source>
        <dbReference type="Proteomes" id="UP000426027"/>
    </source>
</evidence>
<dbReference type="EMBL" id="CP046566">
    <property type="protein sequence ID" value="QGW28966.1"/>
    <property type="molecule type" value="Genomic_DNA"/>
</dbReference>
<keyword evidence="2" id="KW-1003">Cell membrane</keyword>
<reference evidence="7 8" key="1">
    <citation type="submission" date="2019-11" db="EMBL/GenBank/DDBJ databases">
        <authorList>
            <person name="Im W.T."/>
        </authorList>
    </citation>
    <scope>NUCLEOTIDE SEQUENCE [LARGE SCALE GENOMIC DNA]</scope>
    <source>
        <strain evidence="7 8">SB-02</strain>
    </source>
</reference>
<dbReference type="AlphaFoldDB" id="A0A6I6G8C1"/>
<protein>
    <submittedName>
        <fullName evidence="7">LptF/LptG family permease</fullName>
    </submittedName>
</protein>
<keyword evidence="5 6" id="KW-0472">Membrane</keyword>